<dbReference type="AlphaFoldDB" id="A0A1G7I5B5"/>
<evidence type="ECO:0000256" key="1">
    <source>
        <dbReference type="ARBA" id="ARBA00004953"/>
    </source>
</evidence>
<keyword evidence="4 6" id="KW-0808">Transferase</keyword>
<evidence type="ECO:0000256" key="4">
    <source>
        <dbReference type="ARBA" id="ARBA00022679"/>
    </source>
</evidence>
<dbReference type="STRING" id="1123285.SAMN05660235_00353"/>
<dbReference type="SUPFAM" id="SSF53335">
    <property type="entry name" value="S-adenosyl-L-methionine-dependent methyltransferases"/>
    <property type="match status" value="1"/>
</dbReference>
<evidence type="ECO:0000313" key="6">
    <source>
        <dbReference type="EMBL" id="SDF07930.1"/>
    </source>
</evidence>
<dbReference type="Proteomes" id="UP000243333">
    <property type="component" value="Unassembled WGS sequence"/>
</dbReference>
<comment type="pathway">
    <text evidence="1">Cofactor biosynthesis; adenosylcobalamin biosynthesis.</text>
</comment>
<keyword evidence="5" id="KW-0949">S-adenosyl-L-methionine</keyword>
<proteinExistence type="predicted"/>
<evidence type="ECO:0000256" key="2">
    <source>
        <dbReference type="ARBA" id="ARBA00022573"/>
    </source>
</evidence>
<evidence type="ECO:0000313" key="7">
    <source>
        <dbReference type="Proteomes" id="UP000243333"/>
    </source>
</evidence>
<dbReference type="RefSeq" id="WP_245690210.1">
    <property type="nucleotide sequence ID" value="NZ_FNBU01000002.1"/>
</dbReference>
<organism evidence="6 7">
    <name type="scientific">Sporolituus thermophilus DSM 23256</name>
    <dbReference type="NCBI Taxonomy" id="1123285"/>
    <lineage>
        <taxon>Bacteria</taxon>
        <taxon>Bacillati</taxon>
        <taxon>Bacillota</taxon>
        <taxon>Negativicutes</taxon>
        <taxon>Selenomonadales</taxon>
        <taxon>Sporomusaceae</taxon>
        <taxon>Sporolituus</taxon>
    </lineage>
</organism>
<dbReference type="CDD" id="cd02440">
    <property type="entry name" value="AdoMet_MTases"/>
    <property type="match status" value="1"/>
</dbReference>
<dbReference type="PROSITE" id="PS01131">
    <property type="entry name" value="RRNA_A_DIMETH"/>
    <property type="match status" value="1"/>
</dbReference>
<dbReference type="GO" id="GO:0009236">
    <property type="term" value="P:cobalamin biosynthetic process"/>
    <property type="evidence" value="ECO:0007669"/>
    <property type="project" value="UniProtKB-UniPathway"/>
</dbReference>
<dbReference type="PANTHER" id="PTHR43182">
    <property type="entry name" value="COBALT-PRECORRIN-6B C(15)-METHYLTRANSFERASE (DECARBOXYLATING)"/>
    <property type="match status" value="1"/>
</dbReference>
<dbReference type="InterPro" id="IPR050714">
    <property type="entry name" value="Cobalamin_biosynth_MTase"/>
</dbReference>
<sequence length="200" mass="21423">MKRYFPGIADEAFIRGDVPMTKQEVRIVALAKAKIANGDTVIDIGAGTGSLSVEAAFQAKEGRVFAIERDRNGVDLIGQNARRFERENIMVIQGNAPEAMVGLPPADVIFVGGSGGKLPAILQRSDCLLRPGGRLVIMAVTVETLYGALHFLREKPNYTTEACGVQVTRIRSAGAANMFQALNPVYIIAGTKGGDHEHTT</sequence>
<dbReference type="GO" id="GO:0008276">
    <property type="term" value="F:protein methyltransferase activity"/>
    <property type="evidence" value="ECO:0007669"/>
    <property type="project" value="InterPro"/>
</dbReference>
<dbReference type="EMBL" id="FNBU01000002">
    <property type="protein sequence ID" value="SDF07930.1"/>
    <property type="molecule type" value="Genomic_DNA"/>
</dbReference>
<reference evidence="7" key="1">
    <citation type="submission" date="2016-10" db="EMBL/GenBank/DDBJ databases">
        <authorList>
            <person name="Varghese N."/>
            <person name="Submissions S."/>
        </authorList>
    </citation>
    <scope>NUCLEOTIDE SEQUENCE [LARGE SCALE GENOMIC DNA]</scope>
    <source>
        <strain evidence="7">DSM 23256</strain>
    </source>
</reference>
<accession>A0A1G7I5B5</accession>
<dbReference type="Pfam" id="PF01135">
    <property type="entry name" value="PCMT"/>
    <property type="match status" value="1"/>
</dbReference>
<dbReference type="GO" id="GO:0000179">
    <property type="term" value="F:rRNA (adenine-N6,N6-)-dimethyltransferase activity"/>
    <property type="evidence" value="ECO:0007669"/>
    <property type="project" value="InterPro"/>
</dbReference>
<dbReference type="NCBIfam" id="TIGR02469">
    <property type="entry name" value="CbiT"/>
    <property type="match status" value="1"/>
</dbReference>
<dbReference type="InterPro" id="IPR029063">
    <property type="entry name" value="SAM-dependent_MTases_sf"/>
</dbReference>
<keyword evidence="2" id="KW-0169">Cobalamin biosynthesis</keyword>
<protein>
    <submittedName>
        <fullName evidence="6">Cobalt-precorrin 7 C15-methyltransferase</fullName>
    </submittedName>
</protein>
<name>A0A1G7I5B5_9FIRM</name>
<keyword evidence="3 6" id="KW-0489">Methyltransferase</keyword>
<evidence type="ECO:0000256" key="5">
    <source>
        <dbReference type="ARBA" id="ARBA00022691"/>
    </source>
</evidence>
<dbReference type="InterPro" id="IPR014008">
    <property type="entry name" value="Cbl_synth_MTase_CbiT"/>
</dbReference>
<dbReference type="Gene3D" id="3.40.50.150">
    <property type="entry name" value="Vaccinia Virus protein VP39"/>
    <property type="match status" value="1"/>
</dbReference>
<gene>
    <name evidence="6" type="ORF">SAMN05660235_00353</name>
</gene>
<dbReference type="UniPathway" id="UPA00148"/>
<keyword evidence="7" id="KW-1185">Reference proteome</keyword>
<dbReference type="PANTHER" id="PTHR43182:SF1">
    <property type="entry name" value="COBALT-PRECORRIN-7 C(5)-METHYLTRANSFERASE"/>
    <property type="match status" value="1"/>
</dbReference>
<dbReference type="InterPro" id="IPR020596">
    <property type="entry name" value="rRNA_Ade_Mease_Trfase_CS"/>
</dbReference>
<evidence type="ECO:0000256" key="3">
    <source>
        <dbReference type="ARBA" id="ARBA00022603"/>
    </source>
</evidence>